<feature type="transmembrane region" description="Helical" evidence="2">
    <location>
        <begin position="182"/>
        <end position="204"/>
    </location>
</feature>
<comment type="caution">
    <text evidence="4">The sequence shown here is derived from an EMBL/GenBank/DDBJ whole genome shotgun (WGS) entry which is preliminary data.</text>
</comment>
<dbReference type="Proteomes" id="UP001194580">
    <property type="component" value="Unassembled WGS sequence"/>
</dbReference>
<keyword evidence="5" id="KW-1185">Reference proteome</keyword>
<gene>
    <name evidence="4" type="ORF">BGZ95_004246</name>
</gene>
<evidence type="ECO:0000256" key="3">
    <source>
        <dbReference type="SAM" id="SignalP"/>
    </source>
</evidence>
<accession>A0AAD4DHM7</accession>
<dbReference type="EMBL" id="JAAAIL010000204">
    <property type="protein sequence ID" value="KAG0278329.1"/>
    <property type="molecule type" value="Genomic_DNA"/>
</dbReference>
<keyword evidence="2" id="KW-0812">Transmembrane</keyword>
<proteinExistence type="predicted"/>
<keyword evidence="2" id="KW-0472">Membrane</keyword>
<dbReference type="AlphaFoldDB" id="A0AAD4DHM7"/>
<evidence type="ECO:0000256" key="2">
    <source>
        <dbReference type="SAM" id="Phobius"/>
    </source>
</evidence>
<protein>
    <submittedName>
        <fullName evidence="4">Uncharacterized protein</fullName>
    </submittedName>
</protein>
<feature type="region of interest" description="Disordered" evidence="1">
    <location>
        <begin position="44"/>
        <end position="63"/>
    </location>
</feature>
<reference evidence="4" key="1">
    <citation type="journal article" date="2020" name="Fungal Divers.">
        <title>Resolving the Mortierellaceae phylogeny through synthesis of multi-gene phylogenetics and phylogenomics.</title>
        <authorList>
            <person name="Vandepol N."/>
            <person name="Liber J."/>
            <person name="Desiro A."/>
            <person name="Na H."/>
            <person name="Kennedy M."/>
            <person name="Barry K."/>
            <person name="Grigoriev I.V."/>
            <person name="Miller A.N."/>
            <person name="O'Donnell K."/>
            <person name="Stajich J.E."/>
            <person name="Bonito G."/>
        </authorList>
    </citation>
    <scope>NUCLEOTIDE SEQUENCE</scope>
    <source>
        <strain evidence="4">NRRL 28262</strain>
    </source>
</reference>
<feature type="compositionally biased region" description="Polar residues" evidence="1">
    <location>
        <begin position="45"/>
        <end position="63"/>
    </location>
</feature>
<feature type="signal peptide" evidence="3">
    <location>
        <begin position="1"/>
        <end position="20"/>
    </location>
</feature>
<evidence type="ECO:0000313" key="5">
    <source>
        <dbReference type="Proteomes" id="UP001194580"/>
    </source>
</evidence>
<name>A0AAD4DHM7_9FUNG</name>
<keyword evidence="2" id="KW-1133">Transmembrane helix</keyword>
<evidence type="ECO:0000313" key="4">
    <source>
        <dbReference type="EMBL" id="KAG0278329.1"/>
    </source>
</evidence>
<feature type="chain" id="PRO_5042097747" evidence="3">
    <location>
        <begin position="21"/>
        <end position="205"/>
    </location>
</feature>
<organism evidence="4 5">
    <name type="scientific">Linnemannia exigua</name>
    <dbReference type="NCBI Taxonomy" id="604196"/>
    <lineage>
        <taxon>Eukaryota</taxon>
        <taxon>Fungi</taxon>
        <taxon>Fungi incertae sedis</taxon>
        <taxon>Mucoromycota</taxon>
        <taxon>Mortierellomycotina</taxon>
        <taxon>Mortierellomycetes</taxon>
        <taxon>Mortierellales</taxon>
        <taxon>Mortierellaceae</taxon>
        <taxon>Linnemannia</taxon>
    </lineage>
</organism>
<keyword evidence="3" id="KW-0732">Signal</keyword>
<evidence type="ECO:0000256" key="1">
    <source>
        <dbReference type="SAM" id="MobiDB-lite"/>
    </source>
</evidence>
<sequence>MRCSIFVASALAAILSTATAAPDNTTTITITTTTTTTPVATTTDGYSSVTASPTSTPEPIGTPDNSTFWDISDNYIDRKCKDCLLPAYQLASLACIKESVPPSKNSSTPAEHLACWESLAKRVHWHASCILPNASPCSGADPTLFYELMKIEEKALRAAGYTAATAATAVTGDKKTSAANGLFGASNMVIGAAAVVVVAVAGFVI</sequence>